<accession>A0A8T3APA5</accession>
<proteinExistence type="predicted"/>
<evidence type="ECO:0000313" key="2">
    <source>
        <dbReference type="Proteomes" id="UP000829196"/>
    </source>
</evidence>
<organism evidence="1 2">
    <name type="scientific">Dendrobium nobile</name>
    <name type="common">Orchid</name>
    <dbReference type="NCBI Taxonomy" id="94219"/>
    <lineage>
        <taxon>Eukaryota</taxon>
        <taxon>Viridiplantae</taxon>
        <taxon>Streptophyta</taxon>
        <taxon>Embryophyta</taxon>
        <taxon>Tracheophyta</taxon>
        <taxon>Spermatophyta</taxon>
        <taxon>Magnoliopsida</taxon>
        <taxon>Liliopsida</taxon>
        <taxon>Asparagales</taxon>
        <taxon>Orchidaceae</taxon>
        <taxon>Epidendroideae</taxon>
        <taxon>Malaxideae</taxon>
        <taxon>Dendrobiinae</taxon>
        <taxon>Dendrobium</taxon>
    </lineage>
</organism>
<reference evidence="1" key="1">
    <citation type="journal article" date="2022" name="Front. Genet.">
        <title>Chromosome-Scale Assembly of the Dendrobium nobile Genome Provides Insights Into the Molecular Mechanism of the Biosynthesis of the Medicinal Active Ingredient of Dendrobium.</title>
        <authorList>
            <person name="Xu Q."/>
            <person name="Niu S.-C."/>
            <person name="Li K.-L."/>
            <person name="Zheng P.-J."/>
            <person name="Zhang X.-J."/>
            <person name="Jia Y."/>
            <person name="Liu Y."/>
            <person name="Niu Y.-X."/>
            <person name="Yu L.-H."/>
            <person name="Chen D.-F."/>
            <person name="Zhang G.-Q."/>
        </authorList>
    </citation>
    <scope>NUCLEOTIDE SEQUENCE</scope>
    <source>
        <tissue evidence="1">Leaf</tissue>
    </source>
</reference>
<protein>
    <submittedName>
        <fullName evidence="1">Uncharacterized protein</fullName>
    </submittedName>
</protein>
<gene>
    <name evidence="1" type="ORF">KFK09_020803</name>
</gene>
<dbReference type="OrthoDB" id="10392463at2759"/>
<comment type="caution">
    <text evidence="1">The sequence shown here is derived from an EMBL/GenBank/DDBJ whole genome shotgun (WGS) entry which is preliminary data.</text>
</comment>
<dbReference type="EMBL" id="JAGYWB010000015">
    <property type="protein sequence ID" value="KAI0497572.1"/>
    <property type="molecule type" value="Genomic_DNA"/>
</dbReference>
<dbReference type="AlphaFoldDB" id="A0A8T3APA5"/>
<sequence>MAPKLADHGFLGISNPSRSFLQVLSGSSASNDFPKLRVSSFRGMHSLWISDDEIEALTVPFQFALVGFFPTKRPSLDSIRKFFLNLKLNGDVSVTLLDPSHVLIKLENDLDYCRIFCHRS</sequence>
<name>A0A8T3APA5_DENNO</name>
<evidence type="ECO:0000313" key="1">
    <source>
        <dbReference type="EMBL" id="KAI0497572.1"/>
    </source>
</evidence>
<keyword evidence="2" id="KW-1185">Reference proteome</keyword>
<dbReference type="Proteomes" id="UP000829196">
    <property type="component" value="Unassembled WGS sequence"/>
</dbReference>